<proteinExistence type="predicted"/>
<accession>A0ACA9KUI1</accession>
<comment type="caution">
    <text evidence="1">The sequence shown here is derived from an EMBL/GenBank/DDBJ whole genome shotgun (WGS) entry which is preliminary data.</text>
</comment>
<dbReference type="Proteomes" id="UP000789702">
    <property type="component" value="Unassembled WGS sequence"/>
</dbReference>
<keyword evidence="2" id="KW-1185">Reference proteome</keyword>
<evidence type="ECO:0000313" key="2">
    <source>
        <dbReference type="Proteomes" id="UP000789702"/>
    </source>
</evidence>
<evidence type="ECO:0000313" key="1">
    <source>
        <dbReference type="EMBL" id="CAG8492480.1"/>
    </source>
</evidence>
<reference evidence="1" key="1">
    <citation type="submission" date="2021-06" db="EMBL/GenBank/DDBJ databases">
        <authorList>
            <person name="Kallberg Y."/>
            <person name="Tangrot J."/>
            <person name="Rosling A."/>
        </authorList>
    </citation>
    <scope>NUCLEOTIDE SEQUENCE</scope>
    <source>
        <strain evidence="1">IL203A</strain>
    </source>
</reference>
<sequence length="792" mass="89383">MDKGIKVFILSFFISILFLVIIYHIPAGREPSWRINIDSLDEQIENYDRANVTGFVDPLIGTAKDGHVFPGPCLPFGVVKVGFDVEGLNSNAGYKVDGHITGISHLHVSGTGGEPKYGVISQFPVVDLPENKFSINDYFSERSFEHFEVGYSKFGLKRYNITVELTASHRVGLHRYTFPSTENNSKVILDLSHILSFGWGYIATFEEGAIISLSLNQIKGVGQYRGGWNSNGPYRVYFCSKFNVNATEQATWWNNRIDKNTTSCVGTSGVKIGAILTFDTIKNPIIISKVGISFISADQACDNAKSEIPDWDFDIVKQKAVDSWDNELGKIRVEGGDKNLTKIFYSGLYRTMLIPSNRTGENPMWKSIDKNSNLVPYYEDFYTLSQRAVDIARSLIDIYENVGYMPDGRSGSWNGITQGGSNADMVIAETYLKKIDINGKIDWNIAYEALLKDAEIDPWEQGLFQGRLHLTDYKKYGYIPSPYDRDLGYINSPCSRTLEYSANDYSISLVAKGLGKNDDYIKYKNRATSWENLWCSNITYNGVEGFIMPRFINGSFDTKWAAGDNLVKDIYSFYEGTSWEYSLDVPFDVKRLIQLSGGPERFEDRLDKTFADKSFLGGYYNIGNEPSFFHTCLYHFIGKQYKSVDVVRTIMKTKFGIGQDGIPGNDDSGAMGSWYAFNAIGIFPLGGTDIYLINSPCFDKVIIYLSTSPLKTFTIIAHNLTDINIYVQNVKINNKEWKKTWFRHKDIYGGAVLELQMGSEPSKFWGVIGDSEDNKEIEDRVVPPNIKNLFFL</sequence>
<gene>
    <name evidence="1" type="ORF">DHETER_LOCUS2620</name>
</gene>
<organism evidence="1 2">
    <name type="scientific">Dentiscutata heterogama</name>
    <dbReference type="NCBI Taxonomy" id="1316150"/>
    <lineage>
        <taxon>Eukaryota</taxon>
        <taxon>Fungi</taxon>
        <taxon>Fungi incertae sedis</taxon>
        <taxon>Mucoromycota</taxon>
        <taxon>Glomeromycotina</taxon>
        <taxon>Glomeromycetes</taxon>
        <taxon>Diversisporales</taxon>
        <taxon>Gigasporaceae</taxon>
        <taxon>Dentiscutata</taxon>
    </lineage>
</organism>
<dbReference type="EMBL" id="CAJVPU010001966">
    <property type="protein sequence ID" value="CAG8492480.1"/>
    <property type="molecule type" value="Genomic_DNA"/>
</dbReference>
<name>A0ACA9KUI1_9GLOM</name>
<protein>
    <submittedName>
        <fullName evidence="1">13429_t:CDS:1</fullName>
    </submittedName>
</protein>